<dbReference type="Pfam" id="PF14737">
    <property type="entry name" value="DUF4470"/>
    <property type="match status" value="1"/>
</dbReference>
<gene>
    <name evidence="2" type="ORF">BRAFLDRAFT_80419</name>
</gene>
<name>C3YJZ8_BRAFL</name>
<protein>
    <recommendedName>
        <fullName evidence="1">DUF4470 domain-containing protein</fullName>
    </recommendedName>
</protein>
<accession>C3YJZ8</accession>
<feature type="domain" description="DUF4470" evidence="1">
    <location>
        <begin position="2"/>
        <end position="73"/>
    </location>
</feature>
<evidence type="ECO:0000259" key="1">
    <source>
        <dbReference type="Pfam" id="PF14737"/>
    </source>
</evidence>
<dbReference type="InParanoid" id="C3YJZ8"/>
<organism>
    <name type="scientific">Branchiostoma floridae</name>
    <name type="common">Florida lancelet</name>
    <name type="synonym">Amphioxus</name>
    <dbReference type="NCBI Taxonomy" id="7739"/>
    <lineage>
        <taxon>Eukaryota</taxon>
        <taxon>Metazoa</taxon>
        <taxon>Chordata</taxon>
        <taxon>Cephalochordata</taxon>
        <taxon>Leptocardii</taxon>
        <taxon>Amphioxiformes</taxon>
        <taxon>Branchiostomatidae</taxon>
        <taxon>Branchiostoma</taxon>
    </lineage>
</organism>
<dbReference type="EMBL" id="GG666520">
    <property type="protein sequence ID" value="EEN59455.1"/>
    <property type="molecule type" value="Genomic_DNA"/>
</dbReference>
<sequence length="295" mass="33905">MAILLAGDGNLRNVMATVAGLKQSFQGSIHFVLNDIDRQVMARNVLFLYILWKYKGEEKATQQLTQIWYSVKIGEEETTMVEECLVELLSLPDDTNMLCGGRVTMSAEQFSQLRPIFELWLSLLTGEKAMQKSPQEQLRLIYELAPATTPCRIDGRLNMWLLDQAVEDVRHEPDRPLWASEQVNNGNETLKLMVVCQVAGPVSVAEYYNNWDVFNQYLRAALLAHKCPESFHRDVSPKDVPKMSDVRNVSGMKMRNVLRELNTVCPFRYRINMRRVTKINAHRRALEWTLPESAD</sequence>
<dbReference type="AlphaFoldDB" id="C3YJZ8"/>
<evidence type="ECO:0000313" key="2">
    <source>
        <dbReference type="EMBL" id="EEN59455.1"/>
    </source>
</evidence>
<dbReference type="InterPro" id="IPR027974">
    <property type="entry name" value="DUF4470"/>
</dbReference>
<reference evidence="2" key="1">
    <citation type="journal article" date="2008" name="Nature">
        <title>The amphioxus genome and the evolution of the chordate karyotype.</title>
        <authorList>
            <consortium name="US DOE Joint Genome Institute (JGI-PGF)"/>
            <person name="Putnam N.H."/>
            <person name="Butts T."/>
            <person name="Ferrier D.E.K."/>
            <person name="Furlong R.F."/>
            <person name="Hellsten U."/>
            <person name="Kawashima T."/>
            <person name="Robinson-Rechavi M."/>
            <person name="Shoguchi E."/>
            <person name="Terry A."/>
            <person name="Yu J.-K."/>
            <person name="Benito-Gutierrez E.L."/>
            <person name="Dubchak I."/>
            <person name="Garcia-Fernandez J."/>
            <person name="Gibson-Brown J.J."/>
            <person name="Grigoriev I.V."/>
            <person name="Horton A.C."/>
            <person name="de Jong P.J."/>
            <person name="Jurka J."/>
            <person name="Kapitonov V.V."/>
            <person name="Kohara Y."/>
            <person name="Kuroki Y."/>
            <person name="Lindquist E."/>
            <person name="Lucas S."/>
            <person name="Osoegawa K."/>
            <person name="Pennacchio L.A."/>
            <person name="Salamov A.A."/>
            <person name="Satou Y."/>
            <person name="Sauka-Spengler T."/>
            <person name="Schmutz J."/>
            <person name="Shin-I T."/>
            <person name="Toyoda A."/>
            <person name="Bronner-Fraser M."/>
            <person name="Fujiyama A."/>
            <person name="Holland L.Z."/>
            <person name="Holland P.W.H."/>
            <person name="Satoh N."/>
            <person name="Rokhsar D.S."/>
        </authorList>
    </citation>
    <scope>NUCLEOTIDE SEQUENCE [LARGE SCALE GENOMIC DNA]</scope>
    <source>
        <strain evidence="2">S238N-H82</strain>
        <tissue evidence="2">Testes</tissue>
    </source>
</reference>
<proteinExistence type="predicted"/>